<organism evidence="1">
    <name type="scientific">Colletotrichum fructicola (strain Nara gc5)</name>
    <name type="common">Anthracnose fungus</name>
    <name type="synonym">Colletotrichum gloeosporioides (strain Nara gc5)</name>
    <dbReference type="NCBI Taxonomy" id="1213859"/>
    <lineage>
        <taxon>Eukaryota</taxon>
        <taxon>Fungi</taxon>
        <taxon>Dikarya</taxon>
        <taxon>Ascomycota</taxon>
        <taxon>Pezizomycotina</taxon>
        <taxon>Sordariomycetes</taxon>
        <taxon>Hypocreomycetidae</taxon>
        <taxon>Glomerellales</taxon>
        <taxon>Glomerellaceae</taxon>
        <taxon>Colletotrichum</taxon>
        <taxon>Colletotrichum gloeosporioides species complex</taxon>
    </lineage>
</organism>
<protein>
    <submittedName>
        <fullName evidence="1">Uncharacterized protein</fullName>
    </submittedName>
</protein>
<reference evidence="1" key="1">
    <citation type="submission" date="2012-08" db="EMBL/GenBank/DDBJ databases">
        <title>Genome analysis of Colletotrichum orbiculare and Colletotrichum fructicola.</title>
        <authorList>
            <person name="Gan P.H.P."/>
            <person name="Ikeda K."/>
            <person name="Irieda H."/>
            <person name="Narusaka M."/>
            <person name="O'Connell R.J."/>
            <person name="Narusaka Y."/>
            <person name="Takano Y."/>
            <person name="Kubo Y."/>
            <person name="Shirasu K."/>
        </authorList>
    </citation>
    <scope>NUCLEOTIDE SEQUENCE</scope>
    <source>
        <strain evidence="1">Nara gc5</strain>
    </source>
</reference>
<sequence>MADKELHSHEAANPEKDTYLSVFVKAMNDHLKAFNNAMIDLTSETGSESVIERTATLSPPTDSRVKAKTRGQLYLINQGVFFNSRSHRAYLSFDSVEKAMTVLAHDMKDEGKVAGLNLIFRATEPFYNAEEEETESQTLIKFVQVDHTLLDDIKNYMKQHRVELMLFAPSVFSIFIRPTDMRSITIVLVIFNVPAIFAACRTVVQPCTNFQTCYALEMQSTCDSNEHVGSGSCQSTTSAANSYVTCDCCT</sequence>
<name>L2FX53_COLFN</name>
<dbReference type="AlphaFoldDB" id="L2FX53"/>
<evidence type="ECO:0000313" key="1">
    <source>
        <dbReference type="EMBL" id="ELA30989.1"/>
    </source>
</evidence>
<proteinExistence type="predicted"/>
<dbReference type="EMBL" id="KB020777">
    <property type="protein sequence ID" value="ELA30989.1"/>
    <property type="molecule type" value="Genomic_DNA"/>
</dbReference>
<dbReference type="HOGENOM" id="CLU_1111313_0_0_1"/>
<accession>L2FX53</accession>
<gene>
    <name evidence="1" type="ORF">CGGC5_8808</name>
</gene>